<accession>A0A8S5QIS7</accession>
<evidence type="ECO:0000313" key="3">
    <source>
        <dbReference type="EMBL" id="DAE18685.1"/>
    </source>
</evidence>
<evidence type="ECO:0000259" key="2">
    <source>
        <dbReference type="SMART" id="SM00495"/>
    </source>
</evidence>
<dbReference type="SUPFAM" id="SSF51055">
    <property type="entry name" value="Carbohydrate binding domain"/>
    <property type="match status" value="1"/>
</dbReference>
<dbReference type="EMBL" id="BK015660">
    <property type="protein sequence ID" value="DAE18685.1"/>
    <property type="molecule type" value="Genomic_DNA"/>
</dbReference>
<organism evidence="3">
    <name type="scientific">Siphoviridae sp. ctLgc23</name>
    <dbReference type="NCBI Taxonomy" id="2825455"/>
    <lineage>
        <taxon>Viruses</taxon>
        <taxon>Duplodnaviria</taxon>
        <taxon>Heunggongvirae</taxon>
        <taxon>Uroviricota</taxon>
        <taxon>Caudoviricetes</taxon>
    </lineage>
</organism>
<keyword evidence="1" id="KW-0378">Hydrolase</keyword>
<dbReference type="InterPro" id="IPR003610">
    <property type="entry name" value="CBM5/12"/>
</dbReference>
<evidence type="ECO:0000256" key="1">
    <source>
        <dbReference type="ARBA" id="ARBA00022801"/>
    </source>
</evidence>
<dbReference type="GO" id="GO:0030246">
    <property type="term" value="F:carbohydrate binding"/>
    <property type="evidence" value="ECO:0007669"/>
    <property type="project" value="InterPro"/>
</dbReference>
<dbReference type="CDD" id="cd12215">
    <property type="entry name" value="ChiC_BD"/>
    <property type="match status" value="1"/>
</dbReference>
<name>A0A8S5QIS7_9CAUD</name>
<feature type="domain" description="Chitin-binding type-3" evidence="2">
    <location>
        <begin position="21"/>
        <end position="68"/>
    </location>
</feature>
<dbReference type="GO" id="GO:0005576">
    <property type="term" value="C:extracellular region"/>
    <property type="evidence" value="ECO:0007669"/>
    <property type="project" value="InterPro"/>
</dbReference>
<sequence length="299" mass="33217">MKLIEPQAIRLLSSTVPENDAPAWNAGTAYEIGDSVIHEHRVYKAVTASTGKRPDQNCEGTDAAWRLMGPTNRYAMLDQYVSTQTVAPMDAETLTFTVTFNRCTAFALLNFKATSIRAVVKDGDGLVMYDRTVNTLKDVDGYWKYYFLPLERIVDQAVTNIPVSPVATLEVTLTQEGGPALGQVIAGQAWPIGTTQYNTRLGIRDYSRKDSDEFGNTRLVKRANAKRTSLPLYLHPSRLDSVREILARMHGLPALWLGDDNEGIGSYQSLTVWGWLEDWNATVIGPNEISMTIDIQGLK</sequence>
<dbReference type="Gene3D" id="2.10.10.20">
    <property type="entry name" value="Carbohydrate-binding module superfamily 5/12"/>
    <property type="match status" value="1"/>
</dbReference>
<reference evidence="3" key="1">
    <citation type="journal article" date="2021" name="Proc. Natl. Acad. Sci. U.S.A.">
        <title>A Catalog of Tens of Thousands of Viruses from Human Metagenomes Reveals Hidden Associations with Chronic Diseases.</title>
        <authorList>
            <person name="Tisza M.J."/>
            <person name="Buck C.B."/>
        </authorList>
    </citation>
    <scope>NUCLEOTIDE SEQUENCE</scope>
    <source>
        <strain evidence="3">CtLgc23</strain>
    </source>
</reference>
<proteinExistence type="predicted"/>
<dbReference type="InterPro" id="IPR036573">
    <property type="entry name" value="CBM_sf_5/12"/>
</dbReference>
<dbReference type="SMART" id="SM00495">
    <property type="entry name" value="ChtBD3"/>
    <property type="match status" value="1"/>
</dbReference>
<dbReference type="GO" id="GO:0004553">
    <property type="term" value="F:hydrolase activity, hydrolyzing O-glycosyl compounds"/>
    <property type="evidence" value="ECO:0007669"/>
    <property type="project" value="InterPro"/>
</dbReference>
<dbReference type="GO" id="GO:0005975">
    <property type="term" value="P:carbohydrate metabolic process"/>
    <property type="evidence" value="ECO:0007669"/>
    <property type="project" value="InterPro"/>
</dbReference>
<protein>
    <submittedName>
        <fullName evidence="3">ChiA1-BD-binding domain protein</fullName>
    </submittedName>
</protein>